<keyword evidence="5" id="KW-0067">ATP-binding</keyword>
<organism evidence="11 12">
    <name type="scientific">Tribolium castaneum</name>
    <name type="common">Red flour beetle</name>
    <dbReference type="NCBI Taxonomy" id="7070"/>
    <lineage>
        <taxon>Eukaryota</taxon>
        <taxon>Metazoa</taxon>
        <taxon>Ecdysozoa</taxon>
        <taxon>Arthropoda</taxon>
        <taxon>Hexapoda</taxon>
        <taxon>Insecta</taxon>
        <taxon>Pterygota</taxon>
        <taxon>Neoptera</taxon>
        <taxon>Endopterygota</taxon>
        <taxon>Coleoptera</taxon>
        <taxon>Polyphaga</taxon>
        <taxon>Cucujiformia</taxon>
        <taxon>Tenebrionidae</taxon>
        <taxon>Tenebrionidae incertae sedis</taxon>
        <taxon>Tribolium</taxon>
    </lineage>
</organism>
<proteinExistence type="predicted"/>
<dbReference type="InterPro" id="IPR036640">
    <property type="entry name" value="ABC1_TM_sf"/>
</dbReference>
<reference evidence="11 12" key="1">
    <citation type="journal article" date="2008" name="Nature">
        <title>The genome of the model beetle and pest Tribolium castaneum.</title>
        <authorList>
            <consortium name="Tribolium Genome Sequencing Consortium"/>
            <person name="Richards S."/>
            <person name="Gibbs R.A."/>
            <person name="Weinstock G.M."/>
            <person name="Brown S.J."/>
            <person name="Denell R."/>
            <person name="Beeman R.W."/>
            <person name="Gibbs R."/>
            <person name="Beeman R.W."/>
            <person name="Brown S.J."/>
            <person name="Bucher G."/>
            <person name="Friedrich M."/>
            <person name="Grimmelikhuijzen C.J."/>
            <person name="Klingler M."/>
            <person name="Lorenzen M."/>
            <person name="Richards S."/>
            <person name="Roth S."/>
            <person name="Schroder R."/>
            <person name="Tautz D."/>
            <person name="Zdobnov E.M."/>
            <person name="Muzny D."/>
            <person name="Gibbs R.A."/>
            <person name="Weinstock G.M."/>
            <person name="Attaway T."/>
            <person name="Bell S."/>
            <person name="Buhay C.J."/>
            <person name="Chandrabose M.N."/>
            <person name="Chavez D."/>
            <person name="Clerk-Blankenburg K.P."/>
            <person name="Cree A."/>
            <person name="Dao M."/>
            <person name="Davis C."/>
            <person name="Chacko J."/>
            <person name="Dinh H."/>
            <person name="Dugan-Rocha S."/>
            <person name="Fowler G."/>
            <person name="Garner T.T."/>
            <person name="Garnes J."/>
            <person name="Gnirke A."/>
            <person name="Hawes A."/>
            <person name="Hernandez J."/>
            <person name="Hines S."/>
            <person name="Holder M."/>
            <person name="Hume J."/>
            <person name="Jhangiani S.N."/>
            <person name="Joshi V."/>
            <person name="Khan Z.M."/>
            <person name="Jackson L."/>
            <person name="Kovar C."/>
            <person name="Kowis A."/>
            <person name="Lee S."/>
            <person name="Lewis L.R."/>
            <person name="Margolis J."/>
            <person name="Morgan M."/>
            <person name="Nazareth L.V."/>
            <person name="Nguyen N."/>
            <person name="Okwuonu G."/>
            <person name="Parker D."/>
            <person name="Richards S."/>
            <person name="Ruiz S.J."/>
            <person name="Santibanez J."/>
            <person name="Savard J."/>
            <person name="Scherer S.E."/>
            <person name="Schneider B."/>
            <person name="Sodergren E."/>
            <person name="Tautz D."/>
            <person name="Vattahil S."/>
            <person name="Villasana D."/>
            <person name="White C.S."/>
            <person name="Wright R."/>
            <person name="Park Y."/>
            <person name="Beeman R.W."/>
            <person name="Lord J."/>
            <person name="Oppert B."/>
            <person name="Lorenzen M."/>
            <person name="Brown S."/>
            <person name="Wang L."/>
            <person name="Savard J."/>
            <person name="Tautz D."/>
            <person name="Richards S."/>
            <person name="Weinstock G."/>
            <person name="Gibbs R.A."/>
            <person name="Liu Y."/>
            <person name="Worley K."/>
            <person name="Weinstock G."/>
            <person name="Elsik C.G."/>
            <person name="Reese J.T."/>
            <person name="Elhaik E."/>
            <person name="Landan G."/>
            <person name="Graur D."/>
            <person name="Arensburger P."/>
            <person name="Atkinson P."/>
            <person name="Beeman R.W."/>
            <person name="Beidler J."/>
            <person name="Brown S.J."/>
            <person name="Demuth J.P."/>
            <person name="Drury D.W."/>
            <person name="Du Y.Z."/>
            <person name="Fujiwara H."/>
            <person name="Lorenzen M."/>
            <person name="Maselli V."/>
            <person name="Osanai M."/>
            <person name="Park Y."/>
            <person name="Robertson H.M."/>
            <person name="Tu Z."/>
            <person name="Wang J.J."/>
            <person name="Wang S."/>
            <person name="Richards S."/>
            <person name="Song H."/>
            <person name="Zhang L."/>
            <person name="Sodergren E."/>
            <person name="Werner D."/>
            <person name="Stanke M."/>
            <person name="Morgenstern B."/>
            <person name="Solovyev V."/>
            <person name="Kosarev P."/>
            <person name="Brown G."/>
            <person name="Chen H.C."/>
            <person name="Ermolaeva O."/>
            <person name="Hlavina W."/>
            <person name="Kapustin Y."/>
            <person name="Kiryutin B."/>
            <person name="Kitts P."/>
            <person name="Maglott D."/>
            <person name="Pruitt K."/>
            <person name="Sapojnikov V."/>
            <person name="Souvorov A."/>
            <person name="Mackey A.J."/>
            <person name="Waterhouse R.M."/>
            <person name="Wyder S."/>
            <person name="Zdobnov E.M."/>
            <person name="Zdobnov E.M."/>
            <person name="Wyder S."/>
            <person name="Kriventseva E.V."/>
            <person name="Kadowaki T."/>
            <person name="Bork P."/>
            <person name="Aranda M."/>
            <person name="Bao R."/>
            <person name="Beermann A."/>
            <person name="Berns N."/>
            <person name="Bolognesi R."/>
            <person name="Bonneton F."/>
            <person name="Bopp D."/>
            <person name="Brown S.J."/>
            <person name="Bucher G."/>
            <person name="Butts T."/>
            <person name="Chaumot A."/>
            <person name="Denell R.E."/>
            <person name="Ferrier D.E."/>
            <person name="Friedrich M."/>
            <person name="Gordon C.M."/>
            <person name="Jindra M."/>
            <person name="Klingler M."/>
            <person name="Lan Q."/>
            <person name="Lattorff H.M."/>
            <person name="Laudet V."/>
            <person name="von Levetsow C."/>
            <person name="Liu Z."/>
            <person name="Lutz R."/>
            <person name="Lynch J.A."/>
            <person name="da Fonseca R.N."/>
            <person name="Posnien N."/>
            <person name="Reuter R."/>
            <person name="Roth S."/>
            <person name="Savard J."/>
            <person name="Schinko J.B."/>
            <person name="Schmitt C."/>
            <person name="Schoppmeier M."/>
            <person name="Schroder R."/>
            <person name="Shippy T.D."/>
            <person name="Simonnet F."/>
            <person name="Marques-Souza H."/>
            <person name="Tautz D."/>
            <person name="Tomoyasu Y."/>
            <person name="Trauner J."/>
            <person name="Van der Zee M."/>
            <person name="Vervoort M."/>
            <person name="Wittkopp N."/>
            <person name="Wimmer E.A."/>
            <person name="Yang X."/>
            <person name="Jones A.K."/>
            <person name="Sattelle D.B."/>
            <person name="Ebert P.R."/>
            <person name="Nelson D."/>
            <person name="Scott J.G."/>
            <person name="Beeman R.W."/>
            <person name="Muthukrishnan S."/>
            <person name="Kramer K.J."/>
            <person name="Arakane Y."/>
            <person name="Beeman R.W."/>
            <person name="Zhu Q."/>
            <person name="Hogenkamp D."/>
            <person name="Dixit R."/>
            <person name="Oppert B."/>
            <person name="Jiang H."/>
            <person name="Zou Z."/>
            <person name="Marshall J."/>
            <person name="Elpidina E."/>
            <person name="Vinokurov K."/>
            <person name="Oppert C."/>
            <person name="Zou Z."/>
            <person name="Evans J."/>
            <person name="Lu Z."/>
            <person name="Zhao P."/>
            <person name="Sumathipala N."/>
            <person name="Altincicek B."/>
            <person name="Vilcinskas A."/>
            <person name="Williams M."/>
            <person name="Hultmark D."/>
            <person name="Hetru C."/>
            <person name="Jiang H."/>
            <person name="Grimmelikhuijzen C.J."/>
            <person name="Hauser F."/>
            <person name="Cazzamali G."/>
            <person name="Williamson M."/>
            <person name="Park Y."/>
            <person name="Li B."/>
            <person name="Tanaka Y."/>
            <person name="Predel R."/>
            <person name="Neupert S."/>
            <person name="Schachtner J."/>
            <person name="Verleyen P."/>
            <person name="Raible F."/>
            <person name="Bork P."/>
            <person name="Friedrich M."/>
            <person name="Walden K.K."/>
            <person name="Robertson H.M."/>
            <person name="Angeli S."/>
            <person name="Foret S."/>
            <person name="Bucher G."/>
            <person name="Schuetz S."/>
            <person name="Maleszka R."/>
            <person name="Wimmer E.A."/>
            <person name="Beeman R.W."/>
            <person name="Lorenzen M."/>
            <person name="Tomoyasu Y."/>
            <person name="Miller S.C."/>
            <person name="Grossmann D."/>
            <person name="Bucher G."/>
        </authorList>
    </citation>
    <scope>NUCLEOTIDE SEQUENCE [LARGE SCALE GENOMIC DNA]</scope>
    <source>
        <strain evidence="11 12">Georgia GA2</strain>
    </source>
</reference>
<evidence type="ECO:0000256" key="6">
    <source>
        <dbReference type="ARBA" id="ARBA00022989"/>
    </source>
</evidence>
<dbReference type="InterPro" id="IPR050173">
    <property type="entry name" value="ABC_transporter_C-like"/>
</dbReference>
<comment type="subcellular location">
    <subcellularLocation>
        <location evidence="1">Membrane</location>
        <topology evidence="1">Multi-pass membrane protein</topology>
    </subcellularLocation>
</comment>
<dbReference type="EMBL" id="KQ971342">
    <property type="protein sequence ID" value="EFA03948.2"/>
    <property type="molecule type" value="Genomic_DNA"/>
</dbReference>
<keyword evidence="6 8" id="KW-1133">Transmembrane helix</keyword>
<reference evidence="11 12" key="2">
    <citation type="journal article" date="2010" name="Nucleic Acids Res.">
        <title>BeetleBase in 2010: revisions to provide comprehensive genomic information for Tribolium castaneum.</title>
        <authorList>
            <person name="Kim H.S."/>
            <person name="Murphy T."/>
            <person name="Xia J."/>
            <person name="Caragea D."/>
            <person name="Park Y."/>
            <person name="Beeman R.W."/>
            <person name="Lorenzen M.D."/>
            <person name="Butcher S."/>
            <person name="Manak J.R."/>
            <person name="Brown S.J."/>
        </authorList>
    </citation>
    <scope>GENOME REANNOTATION</scope>
    <source>
        <strain evidence="11 12">Georgia GA2</strain>
    </source>
</reference>
<dbReference type="OMA" id="ITHNGPV"/>
<dbReference type="SMART" id="SM00382">
    <property type="entry name" value="AAA"/>
    <property type="match status" value="2"/>
</dbReference>
<evidence type="ECO:0000259" key="9">
    <source>
        <dbReference type="PROSITE" id="PS50893"/>
    </source>
</evidence>
<protein>
    <submittedName>
        <fullName evidence="11">Putative multidrug resistance-associated protein lethal(2)03659-like Protein</fullName>
    </submittedName>
</protein>
<dbReference type="FunFam" id="1.20.1560.10:FF:000026">
    <property type="entry name" value="Multidrug resistance-associated protein lethal(2)03659"/>
    <property type="match status" value="1"/>
</dbReference>
<feature type="transmembrane region" description="Helical" evidence="8">
    <location>
        <begin position="775"/>
        <end position="797"/>
    </location>
</feature>
<evidence type="ECO:0000256" key="2">
    <source>
        <dbReference type="ARBA" id="ARBA00022448"/>
    </source>
</evidence>
<feature type="transmembrane region" description="Helical" evidence="8">
    <location>
        <begin position="958"/>
        <end position="979"/>
    </location>
</feature>
<dbReference type="GO" id="GO:0016887">
    <property type="term" value="F:ATP hydrolysis activity"/>
    <property type="evidence" value="ECO:0007669"/>
    <property type="project" value="InterPro"/>
</dbReference>
<dbReference type="GO" id="GO:0005886">
    <property type="term" value="C:plasma membrane"/>
    <property type="evidence" value="ECO:0000318"/>
    <property type="project" value="GO_Central"/>
</dbReference>
<feature type="transmembrane region" description="Helical" evidence="8">
    <location>
        <begin position="237"/>
        <end position="256"/>
    </location>
</feature>
<dbReference type="Pfam" id="PF00664">
    <property type="entry name" value="ABC_membrane"/>
    <property type="match status" value="2"/>
</dbReference>
<keyword evidence="12" id="KW-1185">Reference proteome</keyword>
<dbReference type="PANTHER" id="PTHR24223:SF448">
    <property type="entry name" value="FI20146P1-RELATED"/>
    <property type="match status" value="1"/>
</dbReference>
<keyword evidence="2" id="KW-0813">Transport</keyword>
<evidence type="ECO:0000256" key="4">
    <source>
        <dbReference type="ARBA" id="ARBA00022741"/>
    </source>
</evidence>
<dbReference type="InterPro" id="IPR003439">
    <property type="entry name" value="ABC_transporter-like_ATP-bd"/>
</dbReference>
<name>D6WK76_TRICA</name>
<dbReference type="PROSITE" id="PS50893">
    <property type="entry name" value="ABC_TRANSPORTER_2"/>
    <property type="match status" value="2"/>
</dbReference>
<feature type="domain" description="ABC transmembrane type-1" evidence="10">
    <location>
        <begin position="712"/>
        <end position="1015"/>
    </location>
</feature>
<feature type="transmembrane region" description="Helical" evidence="8">
    <location>
        <begin position="873"/>
        <end position="892"/>
    </location>
</feature>
<dbReference type="Gene3D" id="3.40.50.300">
    <property type="entry name" value="P-loop containing nucleotide triphosphate hydrolases"/>
    <property type="match status" value="2"/>
</dbReference>
<dbReference type="PROSITE" id="PS50929">
    <property type="entry name" value="ABC_TM1F"/>
    <property type="match status" value="2"/>
</dbReference>
<feature type="transmembrane region" description="Helical" evidence="8">
    <location>
        <begin position="135"/>
        <end position="161"/>
    </location>
</feature>
<evidence type="ECO:0000259" key="10">
    <source>
        <dbReference type="PROSITE" id="PS50929"/>
    </source>
</evidence>
<dbReference type="PROSITE" id="PS00211">
    <property type="entry name" value="ABC_TRANSPORTER_1"/>
    <property type="match status" value="2"/>
</dbReference>
<dbReference type="GO" id="GO:0140359">
    <property type="term" value="F:ABC-type transporter activity"/>
    <property type="evidence" value="ECO:0000318"/>
    <property type="project" value="GO_Central"/>
</dbReference>
<evidence type="ECO:0000256" key="5">
    <source>
        <dbReference type="ARBA" id="ARBA00022840"/>
    </source>
</evidence>
<evidence type="ECO:0000256" key="7">
    <source>
        <dbReference type="ARBA" id="ARBA00023136"/>
    </source>
</evidence>
<dbReference type="FunFam" id="3.40.50.300:FF:000482">
    <property type="entry name" value="Multidrug resistance-associated protein member 4"/>
    <property type="match status" value="1"/>
</dbReference>
<dbReference type="Proteomes" id="UP000007266">
    <property type="component" value="Linkage group 5"/>
</dbReference>
<dbReference type="GO" id="GO:0055085">
    <property type="term" value="P:transmembrane transport"/>
    <property type="evidence" value="ECO:0000318"/>
    <property type="project" value="GO_Central"/>
</dbReference>
<keyword evidence="3 8" id="KW-0812">Transmembrane</keyword>
<dbReference type="HOGENOM" id="CLU_000604_27_3_1"/>
<dbReference type="InterPro" id="IPR027417">
    <property type="entry name" value="P-loop_NTPase"/>
</dbReference>
<feature type="transmembrane region" description="Helical" evidence="8">
    <location>
        <begin position="213"/>
        <end position="231"/>
    </location>
</feature>
<dbReference type="FunFam" id="3.40.50.300:FF:000163">
    <property type="entry name" value="Multidrug resistance-associated protein member 4"/>
    <property type="match status" value="1"/>
</dbReference>
<dbReference type="eggNOG" id="KOG0054">
    <property type="taxonomic scope" value="Eukaryota"/>
</dbReference>
<dbReference type="SUPFAM" id="SSF52540">
    <property type="entry name" value="P-loop containing nucleoside triphosphate hydrolases"/>
    <property type="match status" value="2"/>
</dbReference>
<feature type="transmembrane region" description="Helical" evidence="8">
    <location>
        <begin position="704"/>
        <end position="725"/>
    </location>
</feature>
<dbReference type="FunFam" id="1.20.1560.10:FF:000014">
    <property type="entry name" value="Multidrug resistance-associated protein member 4"/>
    <property type="match status" value="1"/>
</dbReference>
<dbReference type="SUPFAM" id="SSF90123">
    <property type="entry name" value="ABC transporter transmembrane region"/>
    <property type="match status" value="2"/>
</dbReference>
<sequence length="1320" mass="148878">MEDKQRSQLNPTKQSIHPKQKASFLSNVFFCWALPLFVKGFKKDLSEEDLYGPLKAHDSKRLGDLLEAAWIKEESTRRNPSFWRAIIKVFGREFGLLGLYVIVIEFFIKMSQPLFLGKLMEYYTPNQETMSKTTAWYYAVGIVAMSFANALLGHSCVFGLMHLGMKVRVASCSLIYRKALRLSKSALVDTTVGQMVNLLSNDVNRFDMSVIHLHNLWVAPFQLAVMVYLLYTTLGLTSLVGVGFLCLFIPLQMYLAKRISVYRLRTALKTDHRVRLMNEIICGIQVIKMYTWEKPFAKLVQVARKLEVQEIKAASYIRAINLSLNIFLNRTAIFLCILTYILTGNTLHSQYVYVVTCYYGVLRQSIVMFLPQAITTLAETNVSVKRIEKFLTAEELQARKQLFNGLETHTKAKNGSIALIQEKPQNVGIQMENVSVKWVTTATDYTLNNITLSVGSHQLVAIVGPVGSGKTTLLHVILKELSLSQGNLEVGGTISYASQEPWLFGGSIKQNILFGQKMDMKRYKEVVRVCALERDFSLFPYGDRTIVGERGAMLSGGQKARINLARAIYKEADIYLLDDPLSAVDTHVGKQLFEDCITGYLNSKCVVLVTHQLQYLRTVNKIYLLDNGKVAASGTHSELKNSDEEFLKLLEGETEEEIDDENKASVKKAKSVKSLEKLEMPTEVKEQRGSGNVSGKIYKSYMKAGGSIFSSFICISLFVLAQLGASGTDYFLSFWVNLEQDRLKNNETILTSAEINDTYYKEEFRELFFTSENCMYIYTALIIFIIVMTLTRSLNFFRFCMKASRNLHDWMFSRVVHTFMRFFNTNSSGRILNRFSKDMGSIDEILPQTVVDTLQIGLIALFVNIVIATVNTWILIPSVIIFGLFYAFRIVFLATSRDLKRMEGTTRSPVFTHMTASLQGLTTIRAFGAQEILRAEFDQHQDLHSSAFYLFLGCNRTFGFWLDIHCVIYIGLVTLSFLFVGTETYGGNVGLGITQAITLTGMFQWGMRQWSELENQMTSVERVVEYTEVAVEVDDASKKPPQGWPTMGVIEFRSVSMRYAPEEPLVLKKLNFRVNSGEKVGIVGRTGAGKSSLISALFRLADIDGAILIDDIDTKQISLECLRSKISIIPQEPVLFSGTLRKNLDPFDEFNDEELWDALEEVELKNAISDLPAGLHSNVSEGGTNFSVGQRQLLCLARAVVRSNKILVLDEATANVDPQTDELIQSTIRRKFKDCTVLTIAHRLHTVMDSDKILVMEAGQAAEFDHPHALLQNNESIFYGLVQQTGKGMAENLTKIAEEAHARIPKIDGKFNSQFNNERI</sequence>
<evidence type="ECO:0000256" key="1">
    <source>
        <dbReference type="ARBA" id="ARBA00004141"/>
    </source>
</evidence>
<feature type="transmembrane region" description="Helical" evidence="8">
    <location>
        <begin position="985"/>
        <end position="1007"/>
    </location>
</feature>
<dbReference type="InterPro" id="IPR011527">
    <property type="entry name" value="ABC1_TM_dom"/>
</dbReference>
<accession>D6WK76</accession>
<dbReference type="CDD" id="cd03244">
    <property type="entry name" value="ABCC_MRP_domain2"/>
    <property type="match status" value="1"/>
</dbReference>
<evidence type="ECO:0000313" key="11">
    <source>
        <dbReference type="EMBL" id="EFA03948.2"/>
    </source>
</evidence>
<dbReference type="CDD" id="cd03250">
    <property type="entry name" value="ABCC_MRP_domain1"/>
    <property type="match status" value="1"/>
</dbReference>
<gene>
    <name evidence="11" type="primary">AUGUSTUS-3.0.2_14092</name>
    <name evidence="11" type="ORF">TcasGA2_TC014092</name>
</gene>
<evidence type="ECO:0000256" key="3">
    <source>
        <dbReference type="ARBA" id="ARBA00022692"/>
    </source>
</evidence>
<feature type="domain" description="ABC transporter" evidence="9">
    <location>
        <begin position="1050"/>
        <end position="1283"/>
    </location>
</feature>
<feature type="domain" description="ABC transmembrane type-1" evidence="10">
    <location>
        <begin position="103"/>
        <end position="378"/>
    </location>
</feature>
<evidence type="ECO:0000256" key="8">
    <source>
        <dbReference type="SAM" id="Phobius"/>
    </source>
</evidence>
<feature type="domain" description="ABC transporter" evidence="9">
    <location>
        <begin position="429"/>
        <end position="652"/>
    </location>
</feature>
<dbReference type="Gene3D" id="1.20.1560.10">
    <property type="entry name" value="ABC transporter type 1, transmembrane domain"/>
    <property type="match status" value="2"/>
</dbReference>
<dbReference type="Pfam" id="PF00005">
    <property type="entry name" value="ABC_tran"/>
    <property type="match status" value="2"/>
</dbReference>
<evidence type="ECO:0000313" key="12">
    <source>
        <dbReference type="Proteomes" id="UP000007266"/>
    </source>
</evidence>
<feature type="transmembrane region" description="Helical" evidence="8">
    <location>
        <begin position="94"/>
        <end position="115"/>
    </location>
</feature>
<dbReference type="InterPro" id="IPR017871">
    <property type="entry name" value="ABC_transporter-like_CS"/>
</dbReference>
<keyword evidence="4" id="KW-0547">Nucleotide-binding</keyword>
<dbReference type="GO" id="GO:0005524">
    <property type="term" value="F:ATP binding"/>
    <property type="evidence" value="ECO:0007669"/>
    <property type="project" value="UniProtKB-KW"/>
</dbReference>
<dbReference type="InParanoid" id="D6WK76"/>
<keyword evidence="7 8" id="KW-0472">Membrane</keyword>
<dbReference type="PANTHER" id="PTHR24223">
    <property type="entry name" value="ATP-BINDING CASSETTE SUB-FAMILY C"/>
    <property type="match status" value="1"/>
</dbReference>
<dbReference type="InterPro" id="IPR003593">
    <property type="entry name" value="AAA+_ATPase"/>
</dbReference>